<keyword evidence="4" id="KW-0408">Iron</keyword>
<sequence>MEQAFNGTETIGEIVAGFPGASNLFKESKIDFCCGGNRTLSAALRQQQIEEAPFLQRLNELLRQTRQKQDRDVDWREAPLSDLIDHIVQKHHAYLYKELPLLSEFVTKILRVHGSVHSELAVLHTLFHKVKMELEQHLIVEEEVVFPLIAAAARTGDQAVLTQAAKTIDELESDHSGVGELLKEMRRVTGNYELPIGACRTYTLAFQKLEEMEADIFEHIHLENNVLFPRVKSA</sequence>
<dbReference type="Pfam" id="PF01814">
    <property type="entry name" value="Hemerythrin"/>
    <property type="match status" value="1"/>
</dbReference>
<evidence type="ECO:0000313" key="7">
    <source>
        <dbReference type="Proteomes" id="UP000031967"/>
    </source>
</evidence>
<dbReference type="Pfam" id="PF04405">
    <property type="entry name" value="ScdA_N"/>
    <property type="match status" value="1"/>
</dbReference>
<protein>
    <submittedName>
        <fullName evidence="6">ScdA</fullName>
    </submittedName>
</protein>
<proteinExistence type="predicted"/>
<evidence type="ECO:0000256" key="4">
    <source>
        <dbReference type="ARBA" id="ARBA00023004"/>
    </source>
</evidence>
<evidence type="ECO:0000256" key="1">
    <source>
        <dbReference type="ARBA" id="ARBA00004496"/>
    </source>
</evidence>
<name>A0ABR5AKX4_9BACL</name>
<evidence type="ECO:0000256" key="3">
    <source>
        <dbReference type="ARBA" id="ARBA00022723"/>
    </source>
</evidence>
<evidence type="ECO:0000259" key="5">
    <source>
        <dbReference type="Pfam" id="PF01814"/>
    </source>
</evidence>
<dbReference type="NCBIfam" id="TIGR03652">
    <property type="entry name" value="FeS_repair_RIC"/>
    <property type="match status" value="1"/>
</dbReference>
<dbReference type="PANTHER" id="PTHR36438:SF1">
    <property type="entry name" value="IRON-SULFUR CLUSTER REPAIR PROTEIN YTFE"/>
    <property type="match status" value="1"/>
</dbReference>
<keyword evidence="2" id="KW-0963">Cytoplasm</keyword>
<dbReference type="InterPro" id="IPR019903">
    <property type="entry name" value="RIC_family"/>
</dbReference>
<feature type="domain" description="Hemerythrin-like" evidence="5">
    <location>
        <begin position="85"/>
        <end position="230"/>
    </location>
</feature>
<keyword evidence="3" id="KW-0479">Metal-binding</keyword>
<dbReference type="RefSeq" id="WP_041046646.1">
    <property type="nucleotide sequence ID" value="NZ_JXAK01000007.1"/>
</dbReference>
<evidence type="ECO:0000313" key="6">
    <source>
        <dbReference type="EMBL" id="KIL41699.1"/>
    </source>
</evidence>
<evidence type="ECO:0000256" key="2">
    <source>
        <dbReference type="ARBA" id="ARBA00022490"/>
    </source>
</evidence>
<accession>A0ABR5AKX4</accession>
<organism evidence="6 7">
    <name type="scientific">Gordoniibacillus kamchatkensis</name>
    <dbReference type="NCBI Taxonomy" id="1590651"/>
    <lineage>
        <taxon>Bacteria</taxon>
        <taxon>Bacillati</taxon>
        <taxon>Bacillota</taxon>
        <taxon>Bacilli</taxon>
        <taxon>Bacillales</taxon>
        <taxon>Paenibacillaceae</taxon>
        <taxon>Gordoniibacillus</taxon>
    </lineage>
</organism>
<gene>
    <name evidence="6" type="ORF">SD70_06155</name>
</gene>
<dbReference type="InterPro" id="IPR012312">
    <property type="entry name" value="Hemerythrin-like"/>
</dbReference>
<comment type="subcellular location">
    <subcellularLocation>
        <location evidence="1">Cytoplasm</location>
    </subcellularLocation>
</comment>
<keyword evidence="7" id="KW-1185">Reference proteome</keyword>
<dbReference type="PANTHER" id="PTHR36438">
    <property type="entry name" value="IRON-SULFUR CLUSTER REPAIR PROTEIN YTFE"/>
    <property type="match status" value="1"/>
</dbReference>
<reference evidence="6 7" key="1">
    <citation type="submission" date="2014-12" db="EMBL/GenBank/DDBJ databases">
        <title>Draft genome sequence of Paenibacillus kamchatkensis strain B-2647.</title>
        <authorList>
            <person name="Karlyshev A.V."/>
            <person name="Kudryashova E.B."/>
        </authorList>
    </citation>
    <scope>NUCLEOTIDE SEQUENCE [LARGE SCALE GENOMIC DNA]</scope>
    <source>
        <strain evidence="6 7">VKM B-2647</strain>
    </source>
</reference>
<comment type="caution">
    <text evidence="6">The sequence shown here is derived from an EMBL/GenBank/DDBJ whole genome shotgun (WGS) entry which is preliminary data.</text>
</comment>
<dbReference type="Gene3D" id="1.20.120.520">
    <property type="entry name" value="nmb1532 protein domain like"/>
    <property type="match status" value="1"/>
</dbReference>
<dbReference type="EMBL" id="JXAK01000007">
    <property type="protein sequence ID" value="KIL41699.1"/>
    <property type="molecule type" value="Genomic_DNA"/>
</dbReference>
<dbReference type="Proteomes" id="UP000031967">
    <property type="component" value="Unassembled WGS sequence"/>
</dbReference>